<feature type="transmembrane region" description="Helical" evidence="8">
    <location>
        <begin position="120"/>
        <end position="138"/>
    </location>
</feature>
<feature type="transmembrane region" description="Helical" evidence="8">
    <location>
        <begin position="195"/>
        <end position="214"/>
    </location>
</feature>
<dbReference type="CDD" id="cd07571">
    <property type="entry name" value="ALP_N-acyl_transferase"/>
    <property type="match status" value="1"/>
</dbReference>
<keyword evidence="7 8" id="KW-0012">Acyltransferase</keyword>
<comment type="pathway">
    <text evidence="8">Protein modification; lipoprotein biosynthesis (N-acyl transfer).</text>
</comment>
<comment type="similarity">
    <text evidence="8">Belongs to the CN hydrolase family. Apolipoprotein N-acyltransferase subfamily.</text>
</comment>
<feature type="transmembrane region" description="Helical" evidence="8">
    <location>
        <begin position="51"/>
        <end position="70"/>
    </location>
</feature>
<keyword evidence="4 8" id="KW-0812">Transmembrane</keyword>
<gene>
    <name evidence="10" type="primary">lnt_1</name>
    <name evidence="8" type="synonym">lnt</name>
    <name evidence="10" type="ORF">C1752_01209</name>
</gene>
<dbReference type="HAMAP" id="MF_01148">
    <property type="entry name" value="Lnt"/>
    <property type="match status" value="1"/>
</dbReference>
<comment type="subcellular location">
    <subcellularLocation>
        <location evidence="1 8">Cell membrane</location>
        <topology evidence="1 8">Multi-pass membrane protein</topology>
    </subcellularLocation>
</comment>
<evidence type="ECO:0000256" key="5">
    <source>
        <dbReference type="ARBA" id="ARBA00022989"/>
    </source>
</evidence>
<dbReference type="PANTHER" id="PTHR38686:SF1">
    <property type="entry name" value="APOLIPOPROTEIN N-ACYLTRANSFERASE"/>
    <property type="match status" value="1"/>
</dbReference>
<keyword evidence="2 8" id="KW-1003">Cell membrane</keyword>
<dbReference type="Pfam" id="PF20154">
    <property type="entry name" value="LNT_N"/>
    <property type="match status" value="1"/>
</dbReference>
<dbReference type="UniPathway" id="UPA00666"/>
<sequence>MKGIRAYALVLGSGLVMGIIPAPVNAWWVAWFALAPLWWLIQQTKSVRSAVLLGAFWGLGYHGAALSWITGLHPLTWMGVPWLASILIATLCWLLITLWGLPILMVWSGVMAWMFPRYSLAARLLVGSTLWCALEWLWTQSPLWWTTLAYTQSPTNLLILHLGQLGGTTAITAALIAVNGLIAAGFSSVTYRWRYLGIACALTLGLHLVGYSLYRQPLAENPAAAIKVGLVQGNIPTRVKLSDAGIARGIAAYVSGYKALARQGADAVLMPEGAFPFQWGDYRHRVLLEEVRSQQIPAWIGTFMPQNSAKTVITQSLLALTPTGNVQSQYNKVKLVPLGEYIPPALSQLMGRLSPLQSAMLPGEAGQAFDTPLGRAVVGICFDSVFPELFRLQVAHGGEFILTASNNDPYSHRMMLQHHAHDIMRAIESDRWAVRATNTGYSGVVDPHGHTLWISERLTSATHLHQIYRRQTQTPYVRWGNGLLLLLGGLSSLALLTSTNQNKI</sequence>
<name>A0A2W1K1Y2_9CYAN</name>
<dbReference type="InterPro" id="IPR004563">
    <property type="entry name" value="Apolipo_AcylTrfase"/>
</dbReference>
<dbReference type="OrthoDB" id="9804277at2"/>
<dbReference type="EMBL" id="PQWO01000003">
    <property type="protein sequence ID" value="PZD74127.1"/>
    <property type="molecule type" value="Genomic_DNA"/>
</dbReference>
<dbReference type="Pfam" id="PF00795">
    <property type="entry name" value="CN_hydrolase"/>
    <property type="match status" value="1"/>
</dbReference>
<feature type="transmembrane region" description="Helical" evidence="8">
    <location>
        <begin position="158"/>
        <end position="183"/>
    </location>
</feature>
<evidence type="ECO:0000313" key="11">
    <source>
        <dbReference type="Proteomes" id="UP000248857"/>
    </source>
</evidence>
<feature type="transmembrane region" description="Helical" evidence="8">
    <location>
        <begin position="6"/>
        <end position="39"/>
    </location>
</feature>
<protein>
    <recommendedName>
        <fullName evidence="8">Apolipoprotein N-acyltransferase</fullName>
        <shortName evidence="8">ALP N-acyltransferase</shortName>
        <ecNumber evidence="8">2.3.1.269</ecNumber>
    </recommendedName>
</protein>
<keyword evidence="6 8" id="KW-0472">Membrane</keyword>
<dbReference type="GO" id="GO:0016410">
    <property type="term" value="F:N-acyltransferase activity"/>
    <property type="evidence" value="ECO:0007669"/>
    <property type="project" value="UniProtKB-UniRule"/>
</dbReference>
<evidence type="ECO:0000259" key="9">
    <source>
        <dbReference type="PROSITE" id="PS50263"/>
    </source>
</evidence>
<dbReference type="PROSITE" id="PS50263">
    <property type="entry name" value="CN_HYDROLASE"/>
    <property type="match status" value="1"/>
</dbReference>
<dbReference type="GO" id="GO:0005886">
    <property type="term" value="C:plasma membrane"/>
    <property type="evidence" value="ECO:0007669"/>
    <property type="project" value="UniProtKB-SubCell"/>
</dbReference>
<organism evidence="10 11">
    <name type="scientific">Acaryochloris thomasi RCC1774</name>
    <dbReference type="NCBI Taxonomy" id="1764569"/>
    <lineage>
        <taxon>Bacteria</taxon>
        <taxon>Bacillati</taxon>
        <taxon>Cyanobacteriota</taxon>
        <taxon>Cyanophyceae</taxon>
        <taxon>Acaryochloridales</taxon>
        <taxon>Acaryochloridaceae</taxon>
        <taxon>Acaryochloris</taxon>
        <taxon>Acaryochloris thomasi</taxon>
    </lineage>
</organism>
<dbReference type="InterPro" id="IPR045378">
    <property type="entry name" value="LNT_N"/>
</dbReference>
<evidence type="ECO:0000256" key="4">
    <source>
        <dbReference type="ARBA" id="ARBA00022692"/>
    </source>
</evidence>
<evidence type="ECO:0000256" key="2">
    <source>
        <dbReference type="ARBA" id="ARBA00022475"/>
    </source>
</evidence>
<proteinExistence type="inferred from homology"/>
<dbReference type="InterPro" id="IPR036526">
    <property type="entry name" value="C-N_Hydrolase_sf"/>
</dbReference>
<evidence type="ECO:0000256" key="6">
    <source>
        <dbReference type="ARBA" id="ARBA00023136"/>
    </source>
</evidence>
<dbReference type="Gene3D" id="3.60.110.10">
    <property type="entry name" value="Carbon-nitrogen hydrolase"/>
    <property type="match status" value="1"/>
</dbReference>
<dbReference type="GO" id="GO:0042158">
    <property type="term" value="P:lipoprotein biosynthetic process"/>
    <property type="evidence" value="ECO:0007669"/>
    <property type="project" value="UniProtKB-UniRule"/>
</dbReference>
<dbReference type="SUPFAM" id="SSF56317">
    <property type="entry name" value="Carbon-nitrogen hydrolase"/>
    <property type="match status" value="1"/>
</dbReference>
<dbReference type="Proteomes" id="UP000248857">
    <property type="component" value="Unassembled WGS sequence"/>
</dbReference>
<evidence type="ECO:0000256" key="7">
    <source>
        <dbReference type="ARBA" id="ARBA00023315"/>
    </source>
</evidence>
<dbReference type="AlphaFoldDB" id="A0A2W1K1Y2"/>
<accession>A0A2W1K1Y2</accession>
<keyword evidence="10" id="KW-0449">Lipoprotein</keyword>
<keyword evidence="5 8" id="KW-1133">Transmembrane helix</keyword>
<dbReference type="NCBIfam" id="TIGR00546">
    <property type="entry name" value="lnt"/>
    <property type="match status" value="1"/>
</dbReference>
<dbReference type="EC" id="2.3.1.269" evidence="8"/>
<keyword evidence="3 8" id="KW-0808">Transferase</keyword>
<comment type="catalytic activity">
    <reaction evidence="8">
        <text>N-terminal S-1,2-diacyl-sn-glyceryl-L-cysteinyl-[lipoprotein] + a glycerophospholipid = N-acyl-S-1,2-diacyl-sn-glyceryl-L-cysteinyl-[lipoprotein] + a 2-acyl-sn-glycero-3-phospholipid + H(+)</text>
        <dbReference type="Rhea" id="RHEA:48228"/>
        <dbReference type="Rhea" id="RHEA-COMP:14681"/>
        <dbReference type="Rhea" id="RHEA-COMP:14684"/>
        <dbReference type="ChEBI" id="CHEBI:15378"/>
        <dbReference type="ChEBI" id="CHEBI:136912"/>
        <dbReference type="ChEBI" id="CHEBI:140656"/>
        <dbReference type="ChEBI" id="CHEBI:140657"/>
        <dbReference type="ChEBI" id="CHEBI:140660"/>
        <dbReference type="EC" id="2.3.1.269"/>
    </reaction>
</comment>
<dbReference type="InterPro" id="IPR003010">
    <property type="entry name" value="C-N_Hydrolase"/>
</dbReference>
<evidence type="ECO:0000256" key="3">
    <source>
        <dbReference type="ARBA" id="ARBA00022679"/>
    </source>
</evidence>
<comment type="function">
    <text evidence="8">Catalyzes the phospholipid dependent N-acylation of the N-terminal cysteine of apolipoprotein, the last step in lipoprotein maturation.</text>
</comment>
<comment type="caution">
    <text evidence="10">The sequence shown here is derived from an EMBL/GenBank/DDBJ whole genome shotgun (WGS) entry which is preliminary data.</text>
</comment>
<evidence type="ECO:0000313" key="10">
    <source>
        <dbReference type="EMBL" id="PZD74127.1"/>
    </source>
</evidence>
<feature type="transmembrane region" description="Helical" evidence="8">
    <location>
        <begin position="82"/>
        <end position="108"/>
    </location>
</feature>
<dbReference type="PANTHER" id="PTHR38686">
    <property type="entry name" value="APOLIPOPROTEIN N-ACYLTRANSFERASE"/>
    <property type="match status" value="1"/>
</dbReference>
<reference evidence="10 11" key="1">
    <citation type="journal article" date="2018" name="Sci. Rep.">
        <title>A novel species of the marine cyanobacterium Acaryochloris with a unique pigment content and lifestyle.</title>
        <authorList>
            <person name="Partensky F."/>
            <person name="Six C."/>
            <person name="Ratin M."/>
            <person name="Garczarek L."/>
            <person name="Vaulot D."/>
            <person name="Probert I."/>
            <person name="Calteau A."/>
            <person name="Gourvil P."/>
            <person name="Marie D."/>
            <person name="Grebert T."/>
            <person name="Bouchier C."/>
            <person name="Le Panse S."/>
            <person name="Gachenot M."/>
            <person name="Rodriguez F."/>
            <person name="Garrido J.L."/>
        </authorList>
    </citation>
    <scope>NUCLEOTIDE SEQUENCE [LARGE SCALE GENOMIC DNA]</scope>
    <source>
        <strain evidence="10 11">RCC1774</strain>
    </source>
</reference>
<keyword evidence="11" id="KW-1185">Reference proteome</keyword>
<feature type="domain" description="CN hydrolase" evidence="9">
    <location>
        <begin position="231"/>
        <end position="469"/>
    </location>
</feature>
<evidence type="ECO:0000256" key="8">
    <source>
        <dbReference type="HAMAP-Rule" id="MF_01148"/>
    </source>
</evidence>
<evidence type="ECO:0000256" key="1">
    <source>
        <dbReference type="ARBA" id="ARBA00004651"/>
    </source>
</evidence>
<dbReference type="RefSeq" id="WP_110985186.1">
    <property type="nucleotide sequence ID" value="NZ_CAWNWM010000003.1"/>
</dbReference>